<evidence type="ECO:0000256" key="1">
    <source>
        <dbReference type="SAM" id="MobiDB-lite"/>
    </source>
</evidence>
<proteinExistence type="predicted"/>
<evidence type="ECO:0000313" key="2">
    <source>
        <dbReference type="EMBL" id="KAE9965374.1"/>
    </source>
</evidence>
<feature type="compositionally biased region" description="Polar residues" evidence="1">
    <location>
        <begin position="60"/>
        <end position="72"/>
    </location>
</feature>
<dbReference type="AlphaFoldDB" id="A0A8H3UAX1"/>
<accession>A0A8H3UAX1</accession>
<evidence type="ECO:0000313" key="3">
    <source>
        <dbReference type="Proteomes" id="UP000433883"/>
    </source>
</evidence>
<protein>
    <submittedName>
        <fullName evidence="2">Uncharacterized protein</fullName>
    </submittedName>
</protein>
<organism evidence="2 3">
    <name type="scientific">Venturia inaequalis</name>
    <name type="common">Apple scab fungus</name>
    <dbReference type="NCBI Taxonomy" id="5025"/>
    <lineage>
        <taxon>Eukaryota</taxon>
        <taxon>Fungi</taxon>
        <taxon>Dikarya</taxon>
        <taxon>Ascomycota</taxon>
        <taxon>Pezizomycotina</taxon>
        <taxon>Dothideomycetes</taxon>
        <taxon>Pleosporomycetidae</taxon>
        <taxon>Venturiales</taxon>
        <taxon>Venturiaceae</taxon>
        <taxon>Venturia</taxon>
    </lineage>
</organism>
<name>A0A8H3UAX1_VENIN</name>
<reference evidence="2 3" key="1">
    <citation type="submission" date="2019-11" db="EMBL/GenBank/DDBJ databases">
        <title>Venturia inaequalis Genome Resource.</title>
        <authorList>
            <person name="Lichtner F.J."/>
        </authorList>
    </citation>
    <scope>NUCLEOTIDE SEQUENCE [LARGE SCALE GENOMIC DNA]</scope>
    <source>
        <strain evidence="2">Bline_iso_100314</strain>
    </source>
</reference>
<gene>
    <name evidence="2" type="ORF">BLS_007687</name>
</gene>
<dbReference type="EMBL" id="WNWQ01000616">
    <property type="protein sequence ID" value="KAE9965374.1"/>
    <property type="molecule type" value="Genomic_DNA"/>
</dbReference>
<dbReference type="Proteomes" id="UP000433883">
    <property type="component" value="Unassembled WGS sequence"/>
</dbReference>
<sequence>MCFPMRTGETTQFFSQYPTTFLTLDGMKRRLPIAKAPTLLRLCPYRFYSSRAKDAAAPISTPQASPDTNVDSPSVKPRKWGNRALPLSPIMDPVKIEQRNRHRKTKLPPPKNADLTPFQKALVNNPYARALATDIRHCNITDAHLPSFFQIPFEVLPHIDPPHQFYLVPTRLFADVTPNVSYKKTGASNYAQCRQSVLKHVLEEKIHTALINHSQREDMGETKNNKSPRFRQRSGVRWRQDMDEFVLGLLQSAVVRSLKWGLQHPKAGLVTRCDDGAANIESIDGVACFIYRETLKSHSDLEAKIDTYISTAQSLSAKIGRTEMDIRLHNNLDNDHRRRKPPVMSLAASHSPARYSSARYRDRIVPVYSLTDLLGEEKMRDLFKDTAFEDARAFVVKEGNLTTNAQMALLRLQEYMN</sequence>
<comment type="caution">
    <text evidence="2">The sequence shown here is derived from an EMBL/GenBank/DDBJ whole genome shotgun (WGS) entry which is preliminary data.</text>
</comment>
<feature type="region of interest" description="Disordered" evidence="1">
    <location>
        <begin position="56"/>
        <end position="78"/>
    </location>
</feature>